<dbReference type="Proteomes" id="UP000800036">
    <property type="component" value="Unassembled WGS sequence"/>
</dbReference>
<dbReference type="EMBL" id="ML976720">
    <property type="protein sequence ID" value="KAF1968486.1"/>
    <property type="molecule type" value="Genomic_DNA"/>
</dbReference>
<gene>
    <name evidence="2" type="ORF">BU23DRAFT_602214</name>
</gene>
<dbReference type="PROSITE" id="PS50280">
    <property type="entry name" value="SET"/>
    <property type="match status" value="1"/>
</dbReference>
<name>A0A6A5V048_9PLEO</name>
<dbReference type="PANTHER" id="PTHR47332">
    <property type="entry name" value="SET DOMAIN-CONTAINING PROTEIN 5"/>
    <property type="match status" value="1"/>
</dbReference>
<dbReference type="Gene3D" id="1.25.40.10">
    <property type="entry name" value="Tetratricopeptide repeat domain"/>
    <property type="match status" value="1"/>
</dbReference>
<dbReference type="InterPro" id="IPR046341">
    <property type="entry name" value="SET_dom_sf"/>
</dbReference>
<protein>
    <submittedName>
        <fullName evidence="2">SET domain-containing protein</fullName>
    </submittedName>
</protein>
<dbReference type="Gene3D" id="2.170.270.10">
    <property type="entry name" value="SET domain"/>
    <property type="match status" value="1"/>
</dbReference>
<organism evidence="2 3">
    <name type="scientific">Bimuria novae-zelandiae CBS 107.79</name>
    <dbReference type="NCBI Taxonomy" id="1447943"/>
    <lineage>
        <taxon>Eukaryota</taxon>
        <taxon>Fungi</taxon>
        <taxon>Dikarya</taxon>
        <taxon>Ascomycota</taxon>
        <taxon>Pezizomycotina</taxon>
        <taxon>Dothideomycetes</taxon>
        <taxon>Pleosporomycetidae</taxon>
        <taxon>Pleosporales</taxon>
        <taxon>Massarineae</taxon>
        <taxon>Didymosphaeriaceae</taxon>
        <taxon>Bimuria</taxon>
    </lineage>
</organism>
<evidence type="ECO:0000313" key="3">
    <source>
        <dbReference type="Proteomes" id="UP000800036"/>
    </source>
</evidence>
<dbReference type="SMART" id="SM00317">
    <property type="entry name" value="SET"/>
    <property type="match status" value="1"/>
</dbReference>
<sequence>MAQNTSPLWQVTHNGVTTGKGLVATRKIPKGTLIIEDMPLIKFDTRIPSAEYDDDNSKFFRQERKGQANIIQKAVSGLSEEDRTKFRDLHNRKESVGDQRVDDISIAENNAFDFDKNGTKWLSVLTVISRVNHSCAPTAYVTAFNTVDGVNLGRTKLIASKDIDVNEEITCEYSFRRPWLDVFSERQRECWRGWCFVCVCRACHEDERPRVLREWGQMRDMIRDILAPMPAPGNKKALSERVEDAEVLMNNLAKWGFSDRRVANLYARLAELNDRAGRYQEAYNAALEGLYIEGNYYDHDEPDAINERLSAVLAKAHSKLV</sequence>
<evidence type="ECO:0000313" key="2">
    <source>
        <dbReference type="EMBL" id="KAF1968486.1"/>
    </source>
</evidence>
<evidence type="ECO:0000259" key="1">
    <source>
        <dbReference type="PROSITE" id="PS50280"/>
    </source>
</evidence>
<reference evidence="2" key="1">
    <citation type="journal article" date="2020" name="Stud. Mycol.">
        <title>101 Dothideomycetes genomes: a test case for predicting lifestyles and emergence of pathogens.</title>
        <authorList>
            <person name="Haridas S."/>
            <person name="Albert R."/>
            <person name="Binder M."/>
            <person name="Bloem J."/>
            <person name="Labutti K."/>
            <person name="Salamov A."/>
            <person name="Andreopoulos B."/>
            <person name="Baker S."/>
            <person name="Barry K."/>
            <person name="Bills G."/>
            <person name="Bluhm B."/>
            <person name="Cannon C."/>
            <person name="Castanera R."/>
            <person name="Culley D."/>
            <person name="Daum C."/>
            <person name="Ezra D."/>
            <person name="Gonzalez J."/>
            <person name="Henrissat B."/>
            <person name="Kuo A."/>
            <person name="Liang C."/>
            <person name="Lipzen A."/>
            <person name="Lutzoni F."/>
            <person name="Magnuson J."/>
            <person name="Mondo S."/>
            <person name="Nolan M."/>
            <person name="Ohm R."/>
            <person name="Pangilinan J."/>
            <person name="Park H.-J."/>
            <person name="Ramirez L."/>
            <person name="Alfaro M."/>
            <person name="Sun H."/>
            <person name="Tritt A."/>
            <person name="Yoshinaga Y."/>
            <person name="Zwiers L.-H."/>
            <person name="Turgeon B."/>
            <person name="Goodwin S."/>
            <person name="Spatafora J."/>
            <person name="Crous P."/>
            <person name="Grigoriev I."/>
        </authorList>
    </citation>
    <scope>NUCLEOTIDE SEQUENCE</scope>
    <source>
        <strain evidence="2">CBS 107.79</strain>
    </source>
</reference>
<dbReference type="InterPro" id="IPR001214">
    <property type="entry name" value="SET_dom"/>
</dbReference>
<keyword evidence="3" id="KW-1185">Reference proteome</keyword>
<dbReference type="InterPro" id="IPR053185">
    <property type="entry name" value="SET_domain_protein"/>
</dbReference>
<dbReference type="Pfam" id="PF00856">
    <property type="entry name" value="SET"/>
    <property type="match status" value="1"/>
</dbReference>
<dbReference type="AlphaFoldDB" id="A0A6A5V048"/>
<accession>A0A6A5V048</accession>
<dbReference type="PANTHER" id="PTHR47332:SF4">
    <property type="entry name" value="SET DOMAIN-CONTAINING PROTEIN 5"/>
    <property type="match status" value="1"/>
</dbReference>
<dbReference type="OrthoDB" id="3798067at2759"/>
<dbReference type="SUPFAM" id="SSF82199">
    <property type="entry name" value="SET domain"/>
    <property type="match status" value="1"/>
</dbReference>
<proteinExistence type="predicted"/>
<dbReference type="InterPro" id="IPR011990">
    <property type="entry name" value="TPR-like_helical_dom_sf"/>
</dbReference>
<feature type="domain" description="SET" evidence="1">
    <location>
        <begin position="1"/>
        <end position="174"/>
    </location>
</feature>